<reference evidence="1" key="2">
    <citation type="journal article" date="2011" name="Microb. Ecol.">
        <title>Taxonomic and Functional Metagenomic Profiling of the Microbial Community in the Anoxic Sediment of a Sub-saline Shallow Lake (Laguna de Carrizo, Central Spain).</title>
        <authorList>
            <person name="Ferrer M."/>
            <person name="Guazzaroni M.E."/>
            <person name="Richter M."/>
            <person name="Garcia-Salamanca A."/>
            <person name="Yarza P."/>
            <person name="Suarez-Suarez A."/>
            <person name="Solano J."/>
            <person name="Alcaide M."/>
            <person name="van Dillewijn P."/>
            <person name="Molina-Henares M.A."/>
            <person name="Lopez-Cortes N."/>
            <person name="Al-Ramahi Y."/>
            <person name="Guerrero C."/>
            <person name="Acosta A."/>
            <person name="de Eugenio L.I."/>
            <person name="Martinez V."/>
            <person name="Marques S."/>
            <person name="Rojo F."/>
            <person name="Santero E."/>
            <person name="Genilloud O."/>
            <person name="Perez-Perez J."/>
            <person name="Rossello-Mora R."/>
            <person name="Ramos J.L."/>
        </authorList>
    </citation>
    <scope>NUCLEOTIDE SEQUENCE</scope>
</reference>
<dbReference type="EMBL" id="ADZX01000228">
    <property type="protein sequence ID" value="EFK97365.1"/>
    <property type="molecule type" value="Genomic_DNA"/>
</dbReference>
<comment type="caution">
    <text evidence="1">The sequence shown here is derived from an EMBL/GenBank/DDBJ whole genome shotgun (WGS) entry which is preliminary data.</text>
</comment>
<gene>
    <name evidence="1" type="ORF">LDC_0599</name>
</gene>
<name>D9PGF2_9ZZZZ</name>
<protein>
    <submittedName>
        <fullName evidence="1">Uncharacterized protein</fullName>
    </submittedName>
</protein>
<organism evidence="1">
    <name type="scientific">sediment metagenome</name>
    <dbReference type="NCBI Taxonomy" id="749907"/>
    <lineage>
        <taxon>unclassified sequences</taxon>
        <taxon>metagenomes</taxon>
        <taxon>ecological metagenomes</taxon>
    </lineage>
</organism>
<sequence length="84" mass="9302">MDVAGIKNLAGYIKNPEIDFNFIIKGVNFDNENSIGNVENTTVKSIKFNTDIVLKTETYYDSSPFQNYGGPSPVVGKETTYTIT</sequence>
<accession>D9PGF2</accession>
<dbReference type="AlphaFoldDB" id="D9PGF2"/>
<evidence type="ECO:0000313" key="1">
    <source>
        <dbReference type="EMBL" id="EFK97365.1"/>
    </source>
</evidence>
<proteinExistence type="predicted"/>
<reference evidence="1" key="1">
    <citation type="submission" date="2010-07" db="EMBL/GenBank/DDBJ databases">
        <authorList>
            <consortium name="CONSOLIDER consortium CSD2007-00005"/>
            <person name="Guazzaroni M.-E."/>
            <person name="Richter M."/>
            <person name="Garcia-Salamanca A."/>
            <person name="Yarza P."/>
            <person name="Ferrer M."/>
        </authorList>
    </citation>
    <scope>NUCLEOTIDE SEQUENCE</scope>
</reference>